<dbReference type="EMBL" id="LIAE01009473">
    <property type="protein sequence ID" value="PAV69681.1"/>
    <property type="molecule type" value="Genomic_DNA"/>
</dbReference>
<reference evidence="7 8" key="1">
    <citation type="journal article" date="2017" name="Curr. Biol.">
        <title>Genome architecture and evolution of a unichromosomal asexual nematode.</title>
        <authorList>
            <person name="Fradin H."/>
            <person name="Zegar C."/>
            <person name="Gutwein M."/>
            <person name="Lucas J."/>
            <person name="Kovtun M."/>
            <person name="Corcoran D."/>
            <person name="Baugh L.R."/>
            <person name="Kiontke K."/>
            <person name="Gunsalus K."/>
            <person name="Fitch D.H."/>
            <person name="Piano F."/>
        </authorList>
    </citation>
    <scope>NUCLEOTIDE SEQUENCE [LARGE SCALE GENOMIC DNA]</scope>
    <source>
        <strain evidence="7">PF1309</strain>
    </source>
</reference>
<evidence type="ECO:0000256" key="2">
    <source>
        <dbReference type="ARBA" id="ARBA00007647"/>
    </source>
</evidence>
<dbReference type="GO" id="GO:0016757">
    <property type="term" value="F:glycosyltransferase activity"/>
    <property type="evidence" value="ECO:0007669"/>
    <property type="project" value="UniProtKB-UniRule"/>
</dbReference>
<sequence length="283" mass="33505">MVNFRGDYWTDPNARVFRHAATAFMHDCMLRARGQAKYVANVDMDDLPFCSGDGNIGERLEEESDKKPRAAQFIAQWILSQQKQDWETVESPKNVRFELSSVRILNRNSIRWDYRVSKKIFHRPDRVIHFDMHRVFKNEQNSEGLEYEAVDISELKIFFLHLRRFERDLIIPKLIRFNESFDYSQLIALNHRMTTNYAIRMRNQAFAEKIMTPWAHEARTIMRNLEQCRREAFGTRLTGRNKMCQQSSSGCRGMLTVGDRFHFASMTWLDLTHTALFNSYVES</sequence>
<protein>
    <recommendedName>
        <fullName evidence="6">Glycosyltransferase family 92 protein</fullName>
        <ecNumber evidence="6">2.4.1.-</ecNumber>
    </recommendedName>
</protein>
<evidence type="ECO:0000313" key="7">
    <source>
        <dbReference type="EMBL" id="PAV69681.1"/>
    </source>
</evidence>
<dbReference type="Proteomes" id="UP000218231">
    <property type="component" value="Unassembled WGS sequence"/>
</dbReference>
<evidence type="ECO:0000256" key="5">
    <source>
        <dbReference type="ARBA" id="ARBA00023136"/>
    </source>
</evidence>
<dbReference type="InterPro" id="IPR008166">
    <property type="entry name" value="Glyco_transf_92"/>
</dbReference>
<organism evidence="7 8">
    <name type="scientific">Diploscapter pachys</name>
    <dbReference type="NCBI Taxonomy" id="2018661"/>
    <lineage>
        <taxon>Eukaryota</taxon>
        <taxon>Metazoa</taxon>
        <taxon>Ecdysozoa</taxon>
        <taxon>Nematoda</taxon>
        <taxon>Chromadorea</taxon>
        <taxon>Rhabditida</taxon>
        <taxon>Rhabditina</taxon>
        <taxon>Rhabditomorpha</taxon>
        <taxon>Rhabditoidea</taxon>
        <taxon>Rhabditidae</taxon>
        <taxon>Diploscapter</taxon>
    </lineage>
</organism>
<evidence type="ECO:0000256" key="4">
    <source>
        <dbReference type="ARBA" id="ARBA00022679"/>
    </source>
</evidence>
<accession>A0A2A2K6Z3</accession>
<comment type="caution">
    <text evidence="7">The sequence shown here is derived from an EMBL/GenBank/DDBJ whole genome shotgun (WGS) entry which is preliminary data.</text>
</comment>
<proteinExistence type="inferred from homology"/>
<keyword evidence="4 6" id="KW-0808">Transferase</keyword>
<dbReference type="AlphaFoldDB" id="A0A2A2K6Z3"/>
<dbReference type="GO" id="GO:0016020">
    <property type="term" value="C:membrane"/>
    <property type="evidence" value="ECO:0007669"/>
    <property type="project" value="UniProtKB-SubCell"/>
</dbReference>
<evidence type="ECO:0000313" key="8">
    <source>
        <dbReference type="Proteomes" id="UP000218231"/>
    </source>
</evidence>
<gene>
    <name evidence="7" type="ORF">WR25_05186</name>
</gene>
<keyword evidence="8" id="KW-1185">Reference proteome</keyword>
<evidence type="ECO:0000256" key="6">
    <source>
        <dbReference type="RuleBase" id="RU366017"/>
    </source>
</evidence>
<comment type="subcellular location">
    <subcellularLocation>
        <location evidence="1">Membrane</location>
        <topology evidence="1">Single-pass membrane protein</topology>
    </subcellularLocation>
</comment>
<dbReference type="OrthoDB" id="2526284at2759"/>
<keyword evidence="3 6" id="KW-0328">Glycosyltransferase</keyword>
<keyword evidence="5" id="KW-0472">Membrane</keyword>
<comment type="similarity">
    <text evidence="2 6">Belongs to the glycosyltransferase 92 family.</text>
</comment>
<name>A0A2A2K6Z3_9BILA</name>
<dbReference type="EC" id="2.4.1.-" evidence="6"/>
<evidence type="ECO:0000256" key="3">
    <source>
        <dbReference type="ARBA" id="ARBA00022676"/>
    </source>
</evidence>
<evidence type="ECO:0000256" key="1">
    <source>
        <dbReference type="ARBA" id="ARBA00004167"/>
    </source>
</evidence>
<dbReference type="Pfam" id="PF01697">
    <property type="entry name" value="Glyco_transf_92"/>
    <property type="match status" value="1"/>
</dbReference>